<feature type="signal peptide" evidence="13">
    <location>
        <begin position="1"/>
        <end position="24"/>
    </location>
</feature>
<dbReference type="Pfam" id="PF18403">
    <property type="entry name" value="Thioredoxin_15"/>
    <property type="match status" value="1"/>
</dbReference>
<evidence type="ECO:0000256" key="1">
    <source>
        <dbReference type="ARBA" id="ARBA00001913"/>
    </source>
</evidence>
<evidence type="ECO:0000256" key="7">
    <source>
        <dbReference type="ARBA" id="ARBA00022729"/>
    </source>
</evidence>
<evidence type="ECO:0000256" key="5">
    <source>
        <dbReference type="ARBA" id="ARBA00022676"/>
    </source>
</evidence>
<dbReference type="InParanoid" id="E0VWP7"/>
<dbReference type="EMBL" id="AAZO01005930">
    <property type="status" value="NOT_ANNOTATED_CDS"/>
    <property type="molecule type" value="Genomic_DNA"/>
</dbReference>
<evidence type="ECO:0000256" key="2">
    <source>
        <dbReference type="ARBA" id="ARBA00004319"/>
    </source>
</evidence>
<feature type="domain" description="UGGT thioredoxin-like" evidence="15">
    <location>
        <begin position="299"/>
        <end position="429"/>
    </location>
</feature>
<feature type="domain" description="UDP-glucose:glycoprotein glucosyltransferase thioredoxin-like" evidence="17">
    <location>
        <begin position="717"/>
        <end position="916"/>
    </location>
</feature>
<dbReference type="InterPro" id="IPR009448">
    <property type="entry name" value="UDP-g_GGtrans"/>
</dbReference>
<dbReference type="Pfam" id="PF18400">
    <property type="entry name" value="Thioredoxin_12"/>
    <property type="match status" value="1"/>
</dbReference>
<name>E0VWP7_PEDHC</name>
<evidence type="ECO:0000256" key="10">
    <source>
        <dbReference type="ARBA" id="ARBA00045874"/>
    </source>
</evidence>
<dbReference type="FunCoup" id="E0VWP7">
    <property type="interactions" value="1476"/>
</dbReference>
<dbReference type="InterPro" id="IPR040692">
    <property type="entry name" value="UGGT_TRXL_3"/>
</dbReference>
<dbReference type="InterPro" id="IPR040693">
    <property type="entry name" value="UGGT_TRXL_1"/>
</dbReference>
<dbReference type="GO" id="GO:0018279">
    <property type="term" value="P:protein N-linked glycosylation via asparagine"/>
    <property type="evidence" value="ECO:0007669"/>
    <property type="project" value="TreeGrafter"/>
</dbReference>
<dbReference type="GO" id="GO:0036503">
    <property type="term" value="P:ERAD pathway"/>
    <property type="evidence" value="ECO:0007669"/>
    <property type="project" value="TreeGrafter"/>
</dbReference>
<sequence length="1544" mass="176248">MIFSSILNLYFAVGIICLSNILCAKQKAKTVTTLIDAKWEVTPIVLEVAEYISEESKDDFWSYINDVSQLKPQLIEVENDKIHYDTALKLAKKYLSNSQIKAIKLALSLHIFSPKIEMFGQMASECGVPESRCPSAVDFNGRLFCHINEFLQYFNDNEKKKSEKPELYDVDHIYPTSENHSHVAILYAELGTSEFAEMHLAMKDLASQNRLSYVFRHYVKERPFKRVRLSGYGVELQMKSTEYKVMDDAQVKANESSSASETEDPDEEVEGLNFYKLKNLYPEQKMELEKFRSHLLETSNEMAPLKVWQVQELSLQAAERILSSSSGEEALKTMTHIAHNFPLQARSLIKTRVRPELKKEILKNQEVFDSVLNLSPNDAAIFINGMYFDVEVLDIISLLEVLRQELRIMEKLHKIGVEEEDIKNLINLDLSVSSTDYAIDIRDSAVIWINDIENDRQYRKWSDSLLDLLRPTFPGMLRSIRRNLYNLVLIVDPSKKESKPLLKLMESFYIHSAPLRLGLAFAITDDKTKTGLNDPGIAMLNAFNYVAEAKNPYSGLSFMTDVYASVPDEKDVTVEDIHKKIKAKYPSIDIDQVFGEDSAYDTGRKLSVEFLQRSGFRKVPQALLNGVPLSDKKLNADDFEEGVLSEIMTQTPQLQKAVFKEEFIDTDSAIDFLMSRPNVMPRLNERILSENAVYLDLTGNAVPTSSPSEYKKLSMQEKIGTLIKNMKYFTGKIGQKKKPDLITHWVVADLDCPKGRQMLKSALEQMKGSSSIRVGIIVNPVSSTVAPITELILTSLGTLNSDVAANYIYKILDNEPVFEALDGFRRPPDFLLPGLNVADIAEALLDGNLAKKIVAMHRIFVKSVLKFKPGERGIVTNGRVYGPFDSEETFVADDFALLDRLSYNHIGQKIFQGLNKDKKSTTEEGNFNYLTSDNLMQTISVLASRSDSRVRFKIPLKSTDQVLSCVDIPPFNSSIPSFDIVAIVDPVSKGAQKIGPILSVLHQTVNSHVRVYLNCVEKNSDLPLKNFYKYVLEPELHFQPDGKLTPGPIAKFSNLPTSVLFTQNMHVPENWIVESIRSPYDLDNIKLDNVLESGVHSEFELEYLLLEGHCFEAMLGNPPRGLQITLGTEINPAKYDTIVMANLGYFQLKANPGAWTLRLREGRSSEIFNIIDTDESGNSVIVKDIKVIISSFRSHVLKLRVQKKPDKMKLDLLSEDDGGTGIWNSITSSFGSKSEDVDDVINIFSLASGHLYERFIKIMMLSVIKHTQTKVKFWFLKNYLSPTLKDFLPHMAKHYGFEFELVEYKWPRWLHQQSEKQRIIWGYKILFLDVLFPLHVRKIIFVDADQVVRADMKELRDMDLGGAPYGYTPFCNSRKEMDGFRFWNQGYWRNHLQGRRYHISALYVVDLKRFRRIAAGDRLRGQYQALSKDPNSLSNLDQDLPNNMIHQVAIKSLPEEWLWCETWCDDKSKEFAKTIDLCNNPLTKEAKLTAAMRIIEEWKDYDHEIKELQRKIDLSSNIEEITDNNNNNNNNNNKPSHTHVHTEL</sequence>
<feature type="domain" description="UGGT thioredoxin-like" evidence="16">
    <location>
        <begin position="439"/>
        <end position="687"/>
    </location>
</feature>
<dbReference type="EMBL" id="DS235823">
    <property type="protein sequence ID" value="EEB17803.1"/>
    <property type="molecule type" value="Genomic_DNA"/>
</dbReference>
<organism>
    <name type="scientific">Pediculus humanus subsp. corporis</name>
    <name type="common">Body louse</name>
    <dbReference type="NCBI Taxonomy" id="121224"/>
    <lineage>
        <taxon>Eukaryota</taxon>
        <taxon>Metazoa</taxon>
        <taxon>Ecdysozoa</taxon>
        <taxon>Arthropoda</taxon>
        <taxon>Hexapoda</taxon>
        <taxon>Insecta</taxon>
        <taxon>Pterygota</taxon>
        <taxon>Neoptera</taxon>
        <taxon>Paraneoptera</taxon>
        <taxon>Psocodea</taxon>
        <taxon>Troctomorpha</taxon>
        <taxon>Phthiraptera</taxon>
        <taxon>Anoplura</taxon>
        <taxon>Pediculidae</taxon>
        <taxon>Pediculus</taxon>
    </lineage>
</organism>
<protein>
    <submittedName>
        <fullName evidence="19">UDP-glucose:glycoprotein glucosyltransferase 2, putative</fullName>
    </submittedName>
</protein>
<comment type="catalytic activity">
    <reaction evidence="11">
        <text>N(4)-(alpha-D-Man-(1-&gt;2)-alpha-D-Man-(1-&gt;2)-alpha-D-Man-(1-&gt;3)-[alpha-D-Man-(1-&gt;2)-alpha-D-Man-(1-&gt;3)-[alpha-D-Man-(1-&gt;2)-alpha-D-Man-(1-&gt;6)]-alpha-D-Man-(1-&gt;6)]-beta-D-Man-(1-&gt;4)-beta-D-GlcNAc-(1-&gt;4)-beta-D-GlcNAc)-L-asparaginyl-[protein] (N-glucan mannose isomer 9A1,2,3B1,2,3) + UDP-alpha-D-glucose = N(4)-(alpha-D-Glc-(1-&gt;3)-alpha-D-Man-(1-&gt;2)-alpha-D-Man-(1-&gt;2)-alpha-D-Man-(1-&gt;3)-[alpha-D-Man-(1-&gt;2)-alpha-D-Man-(1-&gt;3)-[alpha-D-Man-(1-&gt;2)-alpha-D-Man-(1-&gt;6)]-alpha-D-Man-(1-&gt;6)]-beta-D-Man-(1-&gt;4)-beta-D-GlcNAc-(1-&gt;4)-beta-D-GlcNAc)-L-asparaginyl-[protein] + UDP + H(+)</text>
        <dbReference type="Rhea" id="RHEA:61304"/>
        <dbReference type="Rhea" id="RHEA-COMP:14356"/>
        <dbReference type="Rhea" id="RHEA-COMP:14357"/>
        <dbReference type="ChEBI" id="CHEBI:15378"/>
        <dbReference type="ChEBI" id="CHEBI:58223"/>
        <dbReference type="ChEBI" id="CHEBI:58885"/>
        <dbReference type="ChEBI" id="CHEBI:59080"/>
        <dbReference type="ChEBI" id="CHEBI:139493"/>
    </reaction>
</comment>
<comment type="function">
    <text evidence="10">Recognizes glycoproteins with minor folding defects. Reglucosylates single N-glycans near the misfolded part of the protein, thus providing quality control for protein folding in the endoplasmic reticulum. Reglucosylated proteins are recognized by calreticulin for recycling to the endoplasmic reticulum and refolding or degradation.</text>
</comment>
<feature type="domain" description="Glucosyltransferase 24 catalytic" evidence="18">
    <location>
        <begin position="1241"/>
        <end position="1508"/>
    </location>
</feature>
<evidence type="ECO:0000259" key="17">
    <source>
        <dbReference type="Pfam" id="PF18403"/>
    </source>
</evidence>
<gene>
    <name evidence="20" type="primary">8235724</name>
    <name evidence="19" type="ORF">Phum_PHUM489820</name>
</gene>
<keyword evidence="6 19" id="KW-0808">Transferase</keyword>
<comment type="pathway">
    <text evidence="3">Protein modification; protein glycosylation.</text>
</comment>
<dbReference type="Pfam" id="PF06427">
    <property type="entry name" value="UDP-g_GGTase"/>
    <property type="match status" value="1"/>
</dbReference>
<dbReference type="GO" id="GO:0005788">
    <property type="term" value="C:endoplasmic reticulum lumen"/>
    <property type="evidence" value="ECO:0007669"/>
    <property type="project" value="UniProtKB-SubCell"/>
</dbReference>
<keyword evidence="8" id="KW-0256">Endoplasmic reticulum</keyword>
<dbReference type="UniPathway" id="UPA00378"/>
<dbReference type="FunFam" id="3.90.550.10:FF:000004">
    <property type="entry name" value="UDP-glucose glycoprotein glucosyltransferase 1"/>
    <property type="match status" value="1"/>
</dbReference>
<reference evidence="19" key="2">
    <citation type="submission" date="2007-04" db="EMBL/GenBank/DDBJ databases">
        <title>The genome of the human body louse.</title>
        <authorList>
            <consortium name="The Human Body Louse Genome Consortium"/>
            <person name="Kirkness E."/>
            <person name="Walenz B."/>
            <person name="Hass B."/>
            <person name="Bruggner R."/>
            <person name="Strausberg R."/>
        </authorList>
    </citation>
    <scope>NUCLEOTIDE SEQUENCE</scope>
    <source>
        <strain evidence="19">USDA</strain>
    </source>
</reference>
<comment type="cofactor">
    <cofactor evidence="1">
        <name>Ca(2+)</name>
        <dbReference type="ChEBI" id="CHEBI:29108"/>
    </cofactor>
</comment>
<dbReference type="eggNOG" id="KOG1879">
    <property type="taxonomic scope" value="Eukaryota"/>
</dbReference>
<dbReference type="KEGG" id="phu:Phum_PHUM489820"/>
<dbReference type="HOGENOM" id="CLU_002668_1_1_1"/>
<evidence type="ECO:0000256" key="9">
    <source>
        <dbReference type="ARBA" id="ARBA00023180"/>
    </source>
</evidence>
<evidence type="ECO:0000256" key="11">
    <source>
        <dbReference type="ARBA" id="ARBA00048456"/>
    </source>
</evidence>
<keyword evidence="5" id="KW-0328">Glycosyltransferase</keyword>
<dbReference type="PANTHER" id="PTHR11226">
    <property type="entry name" value="UDP-GLUCOSE GLYCOPROTEIN:GLUCOSYLTRANSFERASE"/>
    <property type="match status" value="1"/>
</dbReference>
<dbReference type="CTD" id="8235724"/>
<dbReference type="Proteomes" id="UP000009046">
    <property type="component" value="Unassembled WGS sequence"/>
</dbReference>
<dbReference type="Pfam" id="PF18401">
    <property type="entry name" value="Thioredoxin_13"/>
    <property type="match status" value="1"/>
</dbReference>
<evidence type="ECO:0000256" key="12">
    <source>
        <dbReference type="SAM" id="MobiDB-lite"/>
    </source>
</evidence>
<feature type="chain" id="PRO_5011412722" evidence="13">
    <location>
        <begin position="25"/>
        <end position="1544"/>
    </location>
</feature>
<dbReference type="Pfam" id="PF18402">
    <property type="entry name" value="Thioredoxin_14"/>
    <property type="match status" value="1"/>
</dbReference>
<evidence type="ECO:0000259" key="18">
    <source>
        <dbReference type="Pfam" id="PF18404"/>
    </source>
</evidence>
<reference evidence="19" key="1">
    <citation type="submission" date="2007-04" db="EMBL/GenBank/DDBJ databases">
        <title>Annotation of Pediculus humanus corporis strain USDA.</title>
        <authorList>
            <person name="Kirkness E."/>
            <person name="Hannick L."/>
            <person name="Hass B."/>
            <person name="Bruggner R."/>
            <person name="Lawson D."/>
            <person name="Bidwell S."/>
            <person name="Joardar V."/>
            <person name="Caler E."/>
            <person name="Walenz B."/>
            <person name="Inman J."/>
            <person name="Schobel S."/>
            <person name="Galinsky K."/>
            <person name="Amedeo P."/>
            <person name="Strausberg R."/>
        </authorList>
    </citation>
    <scope>NUCLEOTIDE SEQUENCE</scope>
    <source>
        <strain evidence="19">USDA</strain>
    </source>
</reference>
<evidence type="ECO:0000313" key="20">
    <source>
        <dbReference type="EnsemblMetazoa" id="PHUM489820-PA"/>
    </source>
</evidence>
<dbReference type="SUPFAM" id="SSF53448">
    <property type="entry name" value="Nucleotide-diphospho-sugar transferases"/>
    <property type="match status" value="1"/>
</dbReference>
<dbReference type="OMA" id="RQTKTRF"/>
<dbReference type="GO" id="GO:0003980">
    <property type="term" value="F:UDP-glucose:glycoprotein glucosyltransferase activity"/>
    <property type="evidence" value="ECO:0007669"/>
    <property type="project" value="InterPro"/>
</dbReference>
<dbReference type="GO" id="GO:0051082">
    <property type="term" value="F:unfolded protein binding"/>
    <property type="evidence" value="ECO:0007669"/>
    <property type="project" value="TreeGrafter"/>
</dbReference>
<comment type="similarity">
    <text evidence="4">Belongs to the glycosyltransferase 8 family.</text>
</comment>
<keyword evidence="7 13" id="KW-0732">Signal</keyword>
<dbReference type="InterPro" id="IPR040525">
    <property type="entry name" value="UGGT_TRXL_4"/>
</dbReference>
<dbReference type="GeneID" id="8235724"/>
<dbReference type="EnsemblMetazoa" id="PHUM489820-RA">
    <property type="protein sequence ID" value="PHUM489820-PA"/>
    <property type="gene ID" value="PHUM489820"/>
</dbReference>
<evidence type="ECO:0000313" key="21">
    <source>
        <dbReference type="Proteomes" id="UP000009046"/>
    </source>
</evidence>
<dbReference type="Gene3D" id="3.90.550.10">
    <property type="entry name" value="Spore Coat Polysaccharide Biosynthesis Protein SpsA, Chain A"/>
    <property type="match status" value="1"/>
</dbReference>
<accession>E0VWP7</accession>
<feature type="domain" description="UGGT thioredoxin-like" evidence="14">
    <location>
        <begin position="42"/>
        <end position="222"/>
    </location>
</feature>
<evidence type="ECO:0000259" key="16">
    <source>
        <dbReference type="Pfam" id="PF18402"/>
    </source>
</evidence>
<proteinExistence type="inferred from homology"/>
<keyword evidence="21" id="KW-1185">Reference proteome</keyword>
<evidence type="ECO:0000256" key="4">
    <source>
        <dbReference type="ARBA" id="ARBA00006351"/>
    </source>
</evidence>
<dbReference type="InterPro" id="IPR029044">
    <property type="entry name" value="Nucleotide-diphossugar_trans"/>
</dbReference>
<evidence type="ECO:0000259" key="15">
    <source>
        <dbReference type="Pfam" id="PF18401"/>
    </source>
</evidence>
<dbReference type="OrthoDB" id="27683at2759"/>
<dbReference type="PANTHER" id="PTHR11226:SF0">
    <property type="entry name" value="UDP-GLUCOSE:GLYCOPROTEIN GLUCOSYLTRANSFERASE"/>
    <property type="match status" value="1"/>
</dbReference>
<keyword evidence="9" id="KW-0325">Glycoprotein</keyword>
<evidence type="ECO:0000256" key="6">
    <source>
        <dbReference type="ARBA" id="ARBA00022679"/>
    </source>
</evidence>
<feature type="region of interest" description="Disordered" evidence="12">
    <location>
        <begin position="1521"/>
        <end position="1544"/>
    </location>
</feature>
<feature type="compositionally biased region" description="Low complexity" evidence="12">
    <location>
        <begin position="1524"/>
        <end position="1533"/>
    </location>
</feature>
<dbReference type="InterPro" id="IPR040694">
    <property type="entry name" value="UGGT_TRXL_2"/>
</dbReference>
<comment type="subcellular location">
    <subcellularLocation>
        <location evidence="2">Endoplasmic reticulum lumen</location>
    </subcellularLocation>
</comment>
<evidence type="ECO:0000256" key="13">
    <source>
        <dbReference type="SAM" id="SignalP"/>
    </source>
</evidence>
<dbReference type="VEuPathDB" id="VectorBase:PHUM489820"/>
<reference evidence="20" key="3">
    <citation type="submission" date="2021-02" db="UniProtKB">
        <authorList>
            <consortium name="EnsemblMetazoa"/>
        </authorList>
    </citation>
    <scope>IDENTIFICATION</scope>
    <source>
        <strain evidence="20">USDA</strain>
    </source>
</reference>
<evidence type="ECO:0000259" key="14">
    <source>
        <dbReference type="Pfam" id="PF18400"/>
    </source>
</evidence>
<evidence type="ECO:0000256" key="3">
    <source>
        <dbReference type="ARBA" id="ARBA00004922"/>
    </source>
</evidence>
<evidence type="ECO:0000256" key="8">
    <source>
        <dbReference type="ARBA" id="ARBA00022824"/>
    </source>
</evidence>
<feature type="region of interest" description="Disordered" evidence="12">
    <location>
        <begin position="250"/>
        <end position="269"/>
    </location>
</feature>
<dbReference type="InterPro" id="IPR040497">
    <property type="entry name" value="Glyco_transf_24"/>
</dbReference>
<dbReference type="RefSeq" id="XP_002430541.1">
    <property type="nucleotide sequence ID" value="XM_002430496.1"/>
</dbReference>
<evidence type="ECO:0000313" key="19">
    <source>
        <dbReference type="EMBL" id="EEB17803.1"/>
    </source>
</evidence>
<dbReference type="Pfam" id="PF18404">
    <property type="entry name" value="Glyco_transf_24"/>
    <property type="match status" value="1"/>
</dbReference>
<dbReference type="CDD" id="cd06432">
    <property type="entry name" value="GT8_HUGT1_C_like"/>
    <property type="match status" value="1"/>
</dbReference>
<dbReference type="STRING" id="121224.E0VWP7"/>